<dbReference type="Proteomes" id="UP001628179">
    <property type="component" value="Unassembled WGS sequence"/>
</dbReference>
<name>A0ABQ0G2C3_9PEZI</name>
<dbReference type="Gene3D" id="2.60.120.200">
    <property type="match status" value="2"/>
</dbReference>
<reference evidence="1 2" key="1">
    <citation type="submission" date="2024-09" db="EMBL/GenBank/DDBJ databases">
        <title>Itraconazole resistance in Madurella fahalii resulting from another homologue of gene encoding cytochrome P450 14-alpha sterol demethylase (CYP51).</title>
        <authorList>
            <person name="Yoshioka I."/>
            <person name="Fahal A.H."/>
            <person name="Kaneko S."/>
            <person name="Yaguchi T."/>
        </authorList>
    </citation>
    <scope>NUCLEOTIDE SEQUENCE [LARGE SCALE GENOMIC DNA]</scope>
    <source>
        <strain evidence="1 2">IFM 68171</strain>
    </source>
</reference>
<comment type="caution">
    <text evidence="1">The sequence shown here is derived from an EMBL/GenBank/DDBJ whole genome shotgun (WGS) entry which is preliminary data.</text>
</comment>
<proteinExistence type="predicted"/>
<protein>
    <submittedName>
        <fullName evidence="1">Uncharacterized protein</fullName>
    </submittedName>
</protein>
<dbReference type="GeneID" id="98172868"/>
<dbReference type="Pfam" id="PF26113">
    <property type="entry name" value="GH16_XgeA"/>
    <property type="match status" value="1"/>
</dbReference>
<evidence type="ECO:0000313" key="1">
    <source>
        <dbReference type="EMBL" id="GAB1311913.1"/>
    </source>
</evidence>
<keyword evidence="2" id="KW-1185">Reference proteome</keyword>
<gene>
    <name evidence="1" type="ORF">MFIFM68171_02123</name>
</gene>
<dbReference type="EMBL" id="BAAFSV010000001">
    <property type="protein sequence ID" value="GAB1311913.1"/>
    <property type="molecule type" value="Genomic_DNA"/>
</dbReference>
<accession>A0ABQ0G2C3</accession>
<organism evidence="1 2">
    <name type="scientific">Madurella fahalii</name>
    <dbReference type="NCBI Taxonomy" id="1157608"/>
    <lineage>
        <taxon>Eukaryota</taxon>
        <taxon>Fungi</taxon>
        <taxon>Dikarya</taxon>
        <taxon>Ascomycota</taxon>
        <taxon>Pezizomycotina</taxon>
        <taxon>Sordariomycetes</taxon>
        <taxon>Sordariomycetidae</taxon>
        <taxon>Sordariales</taxon>
        <taxon>Sordariales incertae sedis</taxon>
        <taxon>Madurella</taxon>
    </lineage>
</organism>
<dbReference type="RefSeq" id="XP_070913646.1">
    <property type="nucleotide sequence ID" value="XM_071057545.1"/>
</dbReference>
<sequence length="280" mass="31504">MPFLPRLRSHKLQDPPPIFPKTAIAIPVVIVSKHNSEGRYPDYTKLNYTLRKTYRTERFFDNFHYRKSDNPTYGHVHYVDPDYQNLIPTLTDSVIIKVDTSVEPSSYPGRINRPLLHTTRVQETNTTKPVLPHRRSLNHNAGCGVSSGPKTFGPAFNAAGGGIMAVQWRAEGIRVWQFARAAIPADIKAGNPDPAVQSVPLADFPNTNCDIGAHFRNASIVGQYRLVRGMPCLRRCGVLRVHKCVGDWTKTNCTDFVANNPQAFANAYWEFGEFQIYYAS</sequence>
<evidence type="ECO:0000313" key="2">
    <source>
        <dbReference type="Proteomes" id="UP001628179"/>
    </source>
</evidence>